<accession>A0A075A0T2</accession>
<dbReference type="KEGG" id="ovi:T265_01943"/>
<dbReference type="GeneID" id="20316131"/>
<name>A0A075A0T2_OPIVI</name>
<dbReference type="AlphaFoldDB" id="A0A075A0T2"/>
<dbReference type="Proteomes" id="UP000054324">
    <property type="component" value="Unassembled WGS sequence"/>
</dbReference>
<evidence type="ECO:0000313" key="2">
    <source>
        <dbReference type="Proteomes" id="UP000054324"/>
    </source>
</evidence>
<sequence length="89" mass="9548">MRGKALFCLLIPPPATKVVKLMVLDAPDGIEMNVSENCVEYPKILYDCGGVTKEVPLALQESTAVKMSSTAKPMCCIPGPPLASRNRVT</sequence>
<reference evidence="1 2" key="1">
    <citation type="submission" date="2013-11" db="EMBL/GenBank/DDBJ databases">
        <title>Opisthorchis viverrini - life in the bile duct.</title>
        <authorList>
            <person name="Young N.D."/>
            <person name="Nagarajan N."/>
            <person name="Lin S.J."/>
            <person name="Korhonen P.K."/>
            <person name="Jex A.R."/>
            <person name="Hall R.S."/>
            <person name="Safavi-Hemami H."/>
            <person name="Kaewkong W."/>
            <person name="Bertrand D."/>
            <person name="Gao S."/>
            <person name="Seet Q."/>
            <person name="Wongkham S."/>
            <person name="Teh B.T."/>
            <person name="Wongkham C."/>
            <person name="Intapan P.M."/>
            <person name="Maleewong W."/>
            <person name="Yang X."/>
            <person name="Hu M."/>
            <person name="Wang Z."/>
            <person name="Hofmann A."/>
            <person name="Sternberg P.W."/>
            <person name="Tan P."/>
            <person name="Wang J."/>
            <person name="Gasser R.B."/>
        </authorList>
    </citation>
    <scope>NUCLEOTIDE SEQUENCE [LARGE SCALE GENOMIC DNA]</scope>
</reference>
<dbReference type="RefSeq" id="XP_009164345.1">
    <property type="nucleotide sequence ID" value="XM_009166081.1"/>
</dbReference>
<gene>
    <name evidence="1" type="ORF">T265_01943</name>
</gene>
<evidence type="ECO:0000313" key="1">
    <source>
        <dbReference type="EMBL" id="KER31852.1"/>
    </source>
</evidence>
<dbReference type="CTD" id="20316131"/>
<keyword evidence="2" id="KW-1185">Reference proteome</keyword>
<dbReference type="EMBL" id="KL596640">
    <property type="protein sequence ID" value="KER31852.1"/>
    <property type="molecule type" value="Genomic_DNA"/>
</dbReference>
<proteinExistence type="predicted"/>
<protein>
    <submittedName>
        <fullName evidence="1">Uncharacterized protein</fullName>
    </submittedName>
</protein>
<organism evidence="1 2">
    <name type="scientific">Opisthorchis viverrini</name>
    <name type="common">Southeast Asian liver fluke</name>
    <dbReference type="NCBI Taxonomy" id="6198"/>
    <lineage>
        <taxon>Eukaryota</taxon>
        <taxon>Metazoa</taxon>
        <taxon>Spiralia</taxon>
        <taxon>Lophotrochozoa</taxon>
        <taxon>Platyhelminthes</taxon>
        <taxon>Trematoda</taxon>
        <taxon>Digenea</taxon>
        <taxon>Opisthorchiida</taxon>
        <taxon>Opisthorchiata</taxon>
        <taxon>Opisthorchiidae</taxon>
        <taxon>Opisthorchis</taxon>
    </lineage>
</organism>